<evidence type="ECO:0000256" key="1">
    <source>
        <dbReference type="ARBA" id="ARBA00006642"/>
    </source>
</evidence>
<evidence type="ECO:0000259" key="10">
    <source>
        <dbReference type="Pfam" id="PF01113"/>
    </source>
</evidence>
<reference evidence="13" key="1">
    <citation type="submission" date="2016-10" db="EMBL/GenBank/DDBJ databases">
        <authorList>
            <person name="Varghese N."/>
            <person name="Submissions S."/>
        </authorList>
    </citation>
    <scope>NUCLEOTIDE SEQUENCE [LARGE SCALE GENOMIC DNA]</scope>
    <source>
        <strain evidence="13">DSM 16108</strain>
    </source>
</reference>
<dbReference type="InterPro" id="IPR000846">
    <property type="entry name" value="DapB_N"/>
</dbReference>
<keyword evidence="5" id="KW-0220">Diaminopimelate biosynthesis</keyword>
<accession>A0A1I3UNP1</accession>
<dbReference type="PIRSF" id="PIRSF000161">
    <property type="entry name" value="DHPR"/>
    <property type="match status" value="1"/>
</dbReference>
<keyword evidence="8" id="KW-0457">Lysine biosynthesis</keyword>
<dbReference type="InterPro" id="IPR023940">
    <property type="entry name" value="DHDPR_bac"/>
</dbReference>
<dbReference type="Gene3D" id="3.40.50.720">
    <property type="entry name" value="NAD(P)-binding Rossmann-like Domain"/>
    <property type="match status" value="1"/>
</dbReference>
<evidence type="ECO:0000313" key="12">
    <source>
        <dbReference type="EMBL" id="SFJ83471.1"/>
    </source>
</evidence>
<protein>
    <recommendedName>
        <fullName evidence="9">4-hydroxy-tetrahydrodipicolinate reductase</fullName>
        <ecNumber evidence="9">1.17.1.8</ecNumber>
    </recommendedName>
</protein>
<dbReference type="OrthoDB" id="9790352at2"/>
<dbReference type="GO" id="GO:0019877">
    <property type="term" value="P:diaminopimelate biosynthetic process"/>
    <property type="evidence" value="ECO:0007669"/>
    <property type="project" value="UniProtKB-KW"/>
</dbReference>
<sequence>MDILLVGFGAMNKRVAAIAEENGHKISGVITPEKTIDAPYPIFSNFDNALPAVDVVIDFSHPTLTTQLLNSTISAPLVIATTGDKDTLVNLMQKKAKTQPVFFSANMSYGVHILTEIIKYATPLLQDFDIEMIEKHHNQKVDAPSGTLVKLYDAIVQNSRQDAQPVYDRHEKSEKRDSREIGISSIRGGTIVGEHEVLYTGHDEVISIKHTAQSKDIFASGALTVAAQLLNKPNGYYTYNNLGE</sequence>
<keyword evidence="7" id="KW-0520">NAD</keyword>
<dbReference type="GO" id="GO:0005829">
    <property type="term" value="C:cytosol"/>
    <property type="evidence" value="ECO:0007669"/>
    <property type="project" value="TreeGrafter"/>
</dbReference>
<name>A0A1I3UNP1_9LACT</name>
<evidence type="ECO:0000256" key="3">
    <source>
        <dbReference type="ARBA" id="ARBA00022605"/>
    </source>
</evidence>
<dbReference type="RefSeq" id="WP_091895167.1">
    <property type="nucleotide sequence ID" value="NZ_FOSJ01000001.1"/>
</dbReference>
<dbReference type="InterPro" id="IPR036291">
    <property type="entry name" value="NAD(P)-bd_dom_sf"/>
</dbReference>
<keyword evidence="4" id="KW-0521">NADP</keyword>
<keyword evidence="13" id="KW-1185">Reference proteome</keyword>
<evidence type="ECO:0000256" key="6">
    <source>
        <dbReference type="ARBA" id="ARBA00023002"/>
    </source>
</evidence>
<dbReference type="EMBL" id="FOSJ01000001">
    <property type="protein sequence ID" value="SFJ83471.1"/>
    <property type="molecule type" value="Genomic_DNA"/>
</dbReference>
<dbReference type="InterPro" id="IPR022663">
    <property type="entry name" value="DapB_C"/>
</dbReference>
<dbReference type="AlphaFoldDB" id="A0A1I3UNP1"/>
<proteinExistence type="inferred from homology"/>
<keyword evidence="3" id="KW-0028">Amino-acid biosynthesis</keyword>
<dbReference type="Pfam" id="PF05173">
    <property type="entry name" value="DapB_C"/>
    <property type="match status" value="1"/>
</dbReference>
<evidence type="ECO:0000259" key="11">
    <source>
        <dbReference type="Pfam" id="PF05173"/>
    </source>
</evidence>
<gene>
    <name evidence="12" type="ORF">SAMN04488569_100131</name>
</gene>
<organism evidence="12 13">
    <name type="scientific">Marinilactibacillus piezotolerans</name>
    <dbReference type="NCBI Taxonomy" id="258723"/>
    <lineage>
        <taxon>Bacteria</taxon>
        <taxon>Bacillati</taxon>
        <taxon>Bacillota</taxon>
        <taxon>Bacilli</taxon>
        <taxon>Lactobacillales</taxon>
        <taxon>Carnobacteriaceae</taxon>
        <taxon>Marinilactibacillus</taxon>
    </lineage>
</organism>
<evidence type="ECO:0000256" key="2">
    <source>
        <dbReference type="ARBA" id="ARBA00022490"/>
    </source>
</evidence>
<dbReference type="Gene3D" id="3.30.360.10">
    <property type="entry name" value="Dihydrodipicolinate Reductase, domain 2"/>
    <property type="match status" value="1"/>
</dbReference>
<dbReference type="GO" id="GO:0009089">
    <property type="term" value="P:lysine biosynthetic process via diaminopimelate"/>
    <property type="evidence" value="ECO:0007669"/>
    <property type="project" value="UniProtKB-UniRule"/>
</dbReference>
<evidence type="ECO:0000256" key="9">
    <source>
        <dbReference type="NCBIfam" id="TIGR00036"/>
    </source>
</evidence>
<dbReference type="PANTHER" id="PTHR20836:SF7">
    <property type="entry name" value="4-HYDROXY-TETRAHYDRODIPICOLINATE REDUCTASE"/>
    <property type="match status" value="1"/>
</dbReference>
<dbReference type="SUPFAM" id="SSF55347">
    <property type="entry name" value="Glyceraldehyde-3-phosphate dehydrogenase-like, C-terminal domain"/>
    <property type="match status" value="1"/>
</dbReference>
<dbReference type="Proteomes" id="UP000199589">
    <property type="component" value="Unassembled WGS sequence"/>
</dbReference>
<dbReference type="PANTHER" id="PTHR20836">
    <property type="entry name" value="DIHYDRODIPICOLINATE REDUCTASE"/>
    <property type="match status" value="1"/>
</dbReference>
<comment type="similarity">
    <text evidence="1">Belongs to the DapB family.</text>
</comment>
<keyword evidence="6" id="KW-0560">Oxidoreductase</keyword>
<evidence type="ECO:0000256" key="8">
    <source>
        <dbReference type="ARBA" id="ARBA00023154"/>
    </source>
</evidence>
<evidence type="ECO:0000256" key="7">
    <source>
        <dbReference type="ARBA" id="ARBA00023027"/>
    </source>
</evidence>
<keyword evidence="2" id="KW-0963">Cytoplasm</keyword>
<dbReference type="GO" id="GO:0008839">
    <property type="term" value="F:4-hydroxy-tetrahydrodipicolinate reductase"/>
    <property type="evidence" value="ECO:0007669"/>
    <property type="project" value="UniProtKB-UniRule"/>
</dbReference>
<dbReference type="EC" id="1.17.1.8" evidence="9"/>
<dbReference type="FunFam" id="3.30.360.10:FF:000009">
    <property type="entry name" value="4-hydroxy-tetrahydrodipicolinate reductase"/>
    <property type="match status" value="1"/>
</dbReference>
<dbReference type="NCBIfam" id="TIGR00036">
    <property type="entry name" value="dapB"/>
    <property type="match status" value="1"/>
</dbReference>
<evidence type="ECO:0000256" key="5">
    <source>
        <dbReference type="ARBA" id="ARBA00022915"/>
    </source>
</evidence>
<dbReference type="SUPFAM" id="SSF51735">
    <property type="entry name" value="NAD(P)-binding Rossmann-fold domains"/>
    <property type="match status" value="1"/>
</dbReference>
<feature type="domain" description="Dihydrodipicolinate reductase N-terminal" evidence="10">
    <location>
        <begin position="1"/>
        <end position="107"/>
    </location>
</feature>
<feature type="domain" description="Dihydrodipicolinate reductase C-terminal" evidence="11">
    <location>
        <begin position="110"/>
        <end position="241"/>
    </location>
</feature>
<evidence type="ECO:0000313" key="13">
    <source>
        <dbReference type="Proteomes" id="UP000199589"/>
    </source>
</evidence>
<dbReference type="Pfam" id="PF01113">
    <property type="entry name" value="DapB_N"/>
    <property type="match status" value="1"/>
</dbReference>
<evidence type="ECO:0000256" key="4">
    <source>
        <dbReference type="ARBA" id="ARBA00022857"/>
    </source>
</evidence>
<dbReference type="STRING" id="258723.GCA_900169305_00415"/>